<dbReference type="AlphaFoldDB" id="A0A172TQ10"/>
<dbReference type="InterPro" id="IPR011330">
    <property type="entry name" value="Glyco_hydro/deAcase_b/a-brl"/>
</dbReference>
<evidence type="ECO:0000313" key="2">
    <source>
        <dbReference type="Proteomes" id="UP000076927"/>
    </source>
</evidence>
<evidence type="ECO:0008006" key="3">
    <source>
        <dbReference type="Google" id="ProtNLM"/>
    </source>
</evidence>
<dbReference type="EMBL" id="CP011388">
    <property type="protein sequence ID" value="ANE49056.1"/>
    <property type="molecule type" value="Genomic_DNA"/>
</dbReference>
<keyword evidence="2" id="KW-1185">Reference proteome</keyword>
<dbReference type="PANTHER" id="PTHR30105:SF2">
    <property type="entry name" value="DIVERGENT POLYSACCHARIDE DEACETYLASE SUPERFAMILY"/>
    <property type="match status" value="1"/>
</dbReference>
<evidence type="ECO:0000313" key="1">
    <source>
        <dbReference type="EMBL" id="ANE49056.1"/>
    </source>
</evidence>
<name>A0A172TQ10_9BACL</name>
<sequence length="249" mass="27213">MLSVSSATVSANIPQNTSTKKIAVVIDDFGNNMKGTSEMLALPIPITVAIMPFLPSSRSDAEKAHRMGKEVIIHMPMEPIRGKRSWLGPGAITADLSKAEIRDRVLKAIESIPYAVGMNNHMGSKVTADPRIMRIVLEVCKEKGLFFLDSRTNSKSVIPALARELGVPFRLNSVFLDDVYTTAHVSKQIVKLRTYLNTHDTCITIGHVGSPGLITSRQLLASIERFPDADFVKVSDLLPADSMLPSFTP</sequence>
<dbReference type="PANTHER" id="PTHR30105">
    <property type="entry name" value="UNCHARACTERIZED YIBQ-RELATED"/>
    <property type="match status" value="1"/>
</dbReference>
<dbReference type="Proteomes" id="UP000076927">
    <property type="component" value="Chromosome"/>
</dbReference>
<accession>A0A172TQ10</accession>
<dbReference type="GO" id="GO:0005975">
    <property type="term" value="P:carbohydrate metabolic process"/>
    <property type="evidence" value="ECO:0007669"/>
    <property type="project" value="InterPro"/>
</dbReference>
<gene>
    <name evidence="1" type="ORF">SY83_19755</name>
</gene>
<organism evidence="1 2">
    <name type="scientific">Paenibacillus swuensis</name>
    <dbReference type="NCBI Taxonomy" id="1178515"/>
    <lineage>
        <taxon>Bacteria</taxon>
        <taxon>Bacillati</taxon>
        <taxon>Bacillota</taxon>
        <taxon>Bacilli</taxon>
        <taxon>Bacillales</taxon>
        <taxon>Paenibacillaceae</taxon>
        <taxon>Paenibacillus</taxon>
    </lineage>
</organism>
<dbReference type="Gene3D" id="3.20.20.370">
    <property type="entry name" value="Glycoside hydrolase/deacetylase"/>
    <property type="match status" value="1"/>
</dbReference>
<dbReference type="KEGG" id="pswu:SY83_19755"/>
<dbReference type="Pfam" id="PF04748">
    <property type="entry name" value="Polysacc_deac_2"/>
    <property type="match status" value="1"/>
</dbReference>
<dbReference type="PATRIC" id="fig|1178515.4.peg.3996"/>
<protein>
    <recommendedName>
        <fullName evidence="3">Sugar deacetylase</fullName>
    </recommendedName>
</protein>
<proteinExistence type="predicted"/>
<reference evidence="1 2" key="1">
    <citation type="submission" date="2015-01" db="EMBL/GenBank/DDBJ databases">
        <title>Paenibacillus swuensis/DY6/whole genome sequencing.</title>
        <authorList>
            <person name="Kim M.K."/>
            <person name="Srinivasan S."/>
            <person name="Lee J.-J."/>
        </authorList>
    </citation>
    <scope>NUCLEOTIDE SEQUENCE [LARGE SCALE GENOMIC DNA]</scope>
    <source>
        <strain evidence="1 2">DY6</strain>
    </source>
</reference>
<dbReference type="CDD" id="cd10936">
    <property type="entry name" value="CE4_DAC2"/>
    <property type="match status" value="1"/>
</dbReference>
<dbReference type="InterPro" id="IPR006837">
    <property type="entry name" value="Divergent_DAC"/>
</dbReference>
<dbReference type="SUPFAM" id="SSF88713">
    <property type="entry name" value="Glycoside hydrolase/deacetylase"/>
    <property type="match status" value="1"/>
</dbReference>